<gene>
    <name evidence="1" type="ORF">LCGC14_2094490</name>
</gene>
<protein>
    <submittedName>
        <fullName evidence="1">Uncharacterized protein</fullName>
    </submittedName>
</protein>
<comment type="caution">
    <text evidence="1">The sequence shown here is derived from an EMBL/GenBank/DDBJ whole genome shotgun (WGS) entry which is preliminary data.</text>
</comment>
<evidence type="ECO:0000313" key="1">
    <source>
        <dbReference type="EMBL" id="KKL71484.1"/>
    </source>
</evidence>
<proteinExistence type="predicted"/>
<accession>A0A0F9EC04</accession>
<reference evidence="1" key="1">
    <citation type="journal article" date="2015" name="Nature">
        <title>Complex archaea that bridge the gap between prokaryotes and eukaryotes.</title>
        <authorList>
            <person name="Spang A."/>
            <person name="Saw J.H."/>
            <person name="Jorgensen S.L."/>
            <person name="Zaremba-Niedzwiedzka K."/>
            <person name="Martijn J."/>
            <person name="Lind A.E."/>
            <person name="van Eijk R."/>
            <person name="Schleper C."/>
            <person name="Guy L."/>
            <person name="Ettema T.J."/>
        </authorList>
    </citation>
    <scope>NUCLEOTIDE SEQUENCE</scope>
</reference>
<name>A0A0F9EC04_9ZZZZ</name>
<dbReference type="AlphaFoldDB" id="A0A0F9EC04"/>
<organism evidence="1">
    <name type="scientific">marine sediment metagenome</name>
    <dbReference type="NCBI Taxonomy" id="412755"/>
    <lineage>
        <taxon>unclassified sequences</taxon>
        <taxon>metagenomes</taxon>
        <taxon>ecological metagenomes</taxon>
    </lineage>
</organism>
<sequence>MKKGILTIVLLATVCLSGCTDPQVAATTASLATWVTFTKGVQTELIKTANAGIAARKELDATIAKSKEVVILQPETVEALNQLRDKEGKIDWKSAAITLLLGGTVTNIFKNKYGKK</sequence>
<dbReference type="EMBL" id="LAZR01025581">
    <property type="protein sequence ID" value="KKL71484.1"/>
    <property type="molecule type" value="Genomic_DNA"/>
</dbReference>